<dbReference type="InterPro" id="IPR005255">
    <property type="entry name" value="PdxA_fam"/>
</dbReference>
<keyword evidence="5" id="KW-1185">Reference proteome</keyword>
<sequence length="338" mass="37151">MTRQSERKRIRLGITMGDPTGIGPEIILKVLISDLIPSDTELIIFGNPYLLKDQGSFLGVPVVFSGTKAQQKLLIRDISYNLVDPTDWKDNLILPGRPDSSLARGILRCIDSAVMWALDGKLHGVVTAPLSKEIIRRGGFQGFSGHTEYLAQLTGAKRPVMMLTTDKLKVVLATMHKPFQEIIPSLTDELLISTIYQTHNWFVDFFDFNPQIALAALNPHAGEGGTLGKEENTLLNQVIKTVQKDGITVDGPFPADTIFRRALQGEWDVVIALYHDQGMIPIKLDPHSVAVNVTLGLPIIRTSVDHGTAFDIAGQGTADPASLLKAIQYARKLILTRE</sequence>
<evidence type="ECO:0000256" key="3">
    <source>
        <dbReference type="ARBA" id="ARBA00023027"/>
    </source>
</evidence>
<evidence type="ECO:0000313" key="5">
    <source>
        <dbReference type="Proteomes" id="UP001594351"/>
    </source>
</evidence>
<keyword evidence="2 4" id="KW-0560">Oxidoreductase</keyword>
<evidence type="ECO:0000313" key="4">
    <source>
        <dbReference type="EMBL" id="MFC1852812.1"/>
    </source>
</evidence>
<gene>
    <name evidence="4" type="primary">pdxA</name>
    <name evidence="4" type="ORF">ACFL27_21655</name>
</gene>
<protein>
    <submittedName>
        <fullName evidence="4">4-hydroxythreonine-4-phosphate dehydrogenase PdxA</fullName>
        <ecNumber evidence="4">1.1.1.262</ecNumber>
    </submittedName>
</protein>
<proteinExistence type="predicted"/>
<evidence type="ECO:0000256" key="2">
    <source>
        <dbReference type="ARBA" id="ARBA00023002"/>
    </source>
</evidence>
<dbReference type="PANTHER" id="PTHR30004">
    <property type="entry name" value="4-HYDROXYTHREONINE-4-PHOSPHATE DEHYDROGENASE"/>
    <property type="match status" value="1"/>
</dbReference>
<organism evidence="4 5">
    <name type="scientific">candidate division CSSED10-310 bacterium</name>
    <dbReference type="NCBI Taxonomy" id="2855610"/>
    <lineage>
        <taxon>Bacteria</taxon>
        <taxon>Bacteria division CSSED10-310</taxon>
    </lineage>
</organism>
<dbReference type="EMBL" id="JBHPBY010000370">
    <property type="protein sequence ID" value="MFC1852812.1"/>
    <property type="molecule type" value="Genomic_DNA"/>
</dbReference>
<evidence type="ECO:0000256" key="1">
    <source>
        <dbReference type="ARBA" id="ARBA00022723"/>
    </source>
</evidence>
<comment type="caution">
    <text evidence="4">The sequence shown here is derived from an EMBL/GenBank/DDBJ whole genome shotgun (WGS) entry which is preliminary data.</text>
</comment>
<keyword evidence="1" id="KW-0479">Metal-binding</keyword>
<name>A0ABV6Z2Y9_UNCC1</name>
<dbReference type="Gene3D" id="3.40.718.10">
    <property type="entry name" value="Isopropylmalate Dehydrogenase"/>
    <property type="match status" value="1"/>
</dbReference>
<dbReference type="Proteomes" id="UP001594351">
    <property type="component" value="Unassembled WGS sequence"/>
</dbReference>
<accession>A0ABV6Z2Y9</accession>
<reference evidence="4 5" key="1">
    <citation type="submission" date="2024-09" db="EMBL/GenBank/DDBJ databases">
        <title>Laminarin stimulates single cell rates of sulfate reduction while oxygen inhibits transcriptomic activity in coastal marine sediment.</title>
        <authorList>
            <person name="Lindsay M."/>
            <person name="Orcutt B."/>
            <person name="Emerson D."/>
            <person name="Stepanauskas R."/>
            <person name="D'Angelo T."/>
        </authorList>
    </citation>
    <scope>NUCLEOTIDE SEQUENCE [LARGE SCALE GENOMIC DNA]</scope>
    <source>
        <strain evidence="4">SAG AM-311-K15</strain>
    </source>
</reference>
<dbReference type="PANTHER" id="PTHR30004:SF6">
    <property type="entry name" value="D-THREONATE 4-PHOSPHATE DEHYDROGENASE"/>
    <property type="match status" value="1"/>
</dbReference>
<dbReference type="GO" id="GO:0050570">
    <property type="term" value="F:4-hydroxythreonine-4-phosphate dehydrogenase activity"/>
    <property type="evidence" value="ECO:0007669"/>
    <property type="project" value="UniProtKB-EC"/>
</dbReference>
<dbReference type="Pfam" id="PF04166">
    <property type="entry name" value="PdxA"/>
    <property type="match status" value="1"/>
</dbReference>
<dbReference type="NCBIfam" id="TIGR00557">
    <property type="entry name" value="pdxA"/>
    <property type="match status" value="1"/>
</dbReference>
<dbReference type="SUPFAM" id="SSF53659">
    <property type="entry name" value="Isocitrate/Isopropylmalate dehydrogenase-like"/>
    <property type="match status" value="1"/>
</dbReference>
<dbReference type="EC" id="1.1.1.262" evidence="4"/>
<keyword evidence="3" id="KW-0520">NAD</keyword>